<comment type="caution">
    <text evidence="5">The sequence shown here is derived from an EMBL/GenBank/DDBJ whole genome shotgun (WGS) entry which is preliminary data.</text>
</comment>
<dbReference type="CDD" id="cd01949">
    <property type="entry name" value="GGDEF"/>
    <property type="match status" value="1"/>
</dbReference>
<dbReference type="InterPro" id="IPR035919">
    <property type="entry name" value="EAL_sf"/>
</dbReference>
<dbReference type="SUPFAM" id="SSF55073">
    <property type="entry name" value="Nucleotide cyclase"/>
    <property type="match status" value="1"/>
</dbReference>
<dbReference type="InterPro" id="IPR000014">
    <property type="entry name" value="PAS"/>
</dbReference>
<feature type="transmembrane region" description="Helical" evidence="1">
    <location>
        <begin position="20"/>
        <end position="40"/>
    </location>
</feature>
<dbReference type="Gene3D" id="3.20.20.450">
    <property type="entry name" value="EAL domain"/>
    <property type="match status" value="1"/>
</dbReference>
<dbReference type="EMBL" id="JBHTBJ010000009">
    <property type="protein sequence ID" value="MFC7275413.1"/>
    <property type="molecule type" value="Genomic_DNA"/>
</dbReference>
<dbReference type="Gene3D" id="3.30.70.270">
    <property type="match status" value="1"/>
</dbReference>
<dbReference type="SMART" id="SM00091">
    <property type="entry name" value="PAS"/>
    <property type="match status" value="1"/>
</dbReference>
<dbReference type="InterPro" id="IPR001633">
    <property type="entry name" value="EAL_dom"/>
</dbReference>
<feature type="domain" description="EAL" evidence="3">
    <location>
        <begin position="490"/>
        <end position="746"/>
    </location>
</feature>
<reference evidence="6" key="1">
    <citation type="journal article" date="2019" name="Int. J. Syst. Evol. Microbiol.">
        <title>The Global Catalogue of Microorganisms (GCM) 10K type strain sequencing project: providing services to taxonomists for standard genome sequencing and annotation.</title>
        <authorList>
            <consortium name="The Broad Institute Genomics Platform"/>
            <consortium name="The Broad Institute Genome Sequencing Center for Infectious Disease"/>
            <person name="Wu L."/>
            <person name="Ma J."/>
        </authorList>
    </citation>
    <scope>NUCLEOTIDE SEQUENCE [LARGE SCALE GENOMIC DNA]</scope>
    <source>
        <strain evidence="6">XZYJT-10</strain>
    </source>
</reference>
<dbReference type="Pfam" id="PF00990">
    <property type="entry name" value="GGDEF"/>
    <property type="match status" value="1"/>
</dbReference>
<evidence type="ECO:0000256" key="1">
    <source>
        <dbReference type="SAM" id="Phobius"/>
    </source>
</evidence>
<gene>
    <name evidence="5" type="ORF">ACFQS1_15600</name>
</gene>
<keyword evidence="6" id="KW-1185">Reference proteome</keyword>
<dbReference type="NCBIfam" id="TIGR00229">
    <property type="entry name" value="sensory_box"/>
    <property type="match status" value="1"/>
</dbReference>
<dbReference type="Pfam" id="PF08448">
    <property type="entry name" value="PAS_4"/>
    <property type="match status" value="1"/>
</dbReference>
<dbReference type="SUPFAM" id="SSF55785">
    <property type="entry name" value="PYP-like sensor domain (PAS domain)"/>
    <property type="match status" value="1"/>
</dbReference>
<keyword evidence="1" id="KW-0472">Membrane</keyword>
<feature type="transmembrane region" description="Helical" evidence="1">
    <location>
        <begin position="123"/>
        <end position="141"/>
    </location>
</feature>
<dbReference type="RefSeq" id="WP_378968484.1">
    <property type="nucleotide sequence ID" value="NZ_JBHTBJ010000009.1"/>
</dbReference>
<keyword evidence="1" id="KW-0812">Transmembrane</keyword>
<dbReference type="Gene3D" id="3.30.450.20">
    <property type="entry name" value="PAS domain"/>
    <property type="match status" value="1"/>
</dbReference>
<organism evidence="5 6">
    <name type="scientific">Paractinoplanes rhizophilus</name>
    <dbReference type="NCBI Taxonomy" id="1416877"/>
    <lineage>
        <taxon>Bacteria</taxon>
        <taxon>Bacillati</taxon>
        <taxon>Actinomycetota</taxon>
        <taxon>Actinomycetes</taxon>
        <taxon>Micromonosporales</taxon>
        <taxon>Micromonosporaceae</taxon>
        <taxon>Paractinoplanes</taxon>
    </lineage>
</organism>
<dbReference type="PANTHER" id="PTHR44757">
    <property type="entry name" value="DIGUANYLATE CYCLASE DGCP"/>
    <property type="match status" value="1"/>
</dbReference>
<feature type="transmembrane region" description="Helical" evidence="1">
    <location>
        <begin position="147"/>
        <end position="168"/>
    </location>
</feature>
<keyword evidence="1" id="KW-1133">Transmembrane helix</keyword>
<feature type="transmembrane region" description="Helical" evidence="1">
    <location>
        <begin position="46"/>
        <end position="66"/>
    </location>
</feature>
<dbReference type="InterPro" id="IPR013656">
    <property type="entry name" value="PAS_4"/>
</dbReference>
<dbReference type="PROSITE" id="PS50112">
    <property type="entry name" value="PAS"/>
    <property type="match status" value="1"/>
</dbReference>
<dbReference type="InterPro" id="IPR035965">
    <property type="entry name" value="PAS-like_dom_sf"/>
</dbReference>
<dbReference type="SMART" id="SM00052">
    <property type="entry name" value="EAL"/>
    <property type="match status" value="1"/>
</dbReference>
<dbReference type="PROSITE" id="PS50883">
    <property type="entry name" value="EAL"/>
    <property type="match status" value="1"/>
</dbReference>
<name>A0ABW2HTI9_9ACTN</name>
<evidence type="ECO:0000313" key="5">
    <source>
        <dbReference type="EMBL" id="MFC7275413.1"/>
    </source>
</evidence>
<sequence>MRRHDLDDHTADYWARQILIGSTIAAVVTAIGGLRIALSWPGTMRWWLIPVAAAVVLQAAALRLPWHRLVRSERIRRNLHFWWFAELPVLVLFGIADPHGAMLYLPAALLLLMSAATVWSPRFVVMMGVLTGAGYALLLPLKTDVGAVGSVVLLAIHGCLTALATVNAQSRRRLDARRHAAEQRAGTLLEASADAVVAVGRDGELKYVSPSIRTLLGRDPADLTGKLLTDVMQDRMTDVDEFIHQLLALPIGGSGRTETRLRNAAGEWVYVDVMGTNWISDPDLQAVVVSLRDIGQRRELERQLIHQAYTDSLTGMPNRAMFRTNLEEAVALVNRAAPGADRGTVTVLLLDLDDFKLVNDNLGHSAGDELLTTIAERLRAQVRPGDVLARLGGDEFAILLRELDPADGAGLAERLLATVREPIRLASRDITCSLSIGIASSTGCEPTSTGAVCADQLLGNADLAMYAAKRAGRNAYAIFDPTMTMSVLEEAQQRADLEHALEHEEFRVLYQPVVDMNTSQLTAVEALVRWQHPRDGLLGPYHFIAGAEANGLIVPLGRWVLRQACAQLASWRAATPAAAHLKVNVNLSARQFQYAGLVDDVAAALADAGLDPASLTLEITESMLMADIEAAKETLHALRRLGVRLAIDDFGTGYSSLSYLKQLPVDVIKIDKTFVDEVHIDEDDVALVDAVAGLGQALKMQTVAEGIETDAQWETLRRIGIDHGQGYLFGRPAQPADVMELLLSELEPLPNREHV</sequence>
<dbReference type="NCBIfam" id="TIGR00254">
    <property type="entry name" value="GGDEF"/>
    <property type="match status" value="1"/>
</dbReference>
<dbReference type="InterPro" id="IPR029787">
    <property type="entry name" value="Nucleotide_cyclase"/>
</dbReference>
<accession>A0ABW2HTI9</accession>
<dbReference type="InterPro" id="IPR000160">
    <property type="entry name" value="GGDEF_dom"/>
</dbReference>
<dbReference type="SMART" id="SM00267">
    <property type="entry name" value="GGDEF"/>
    <property type="match status" value="1"/>
</dbReference>
<evidence type="ECO:0000259" key="2">
    <source>
        <dbReference type="PROSITE" id="PS50112"/>
    </source>
</evidence>
<protein>
    <submittedName>
        <fullName evidence="5">Bifunctional diguanylate cyclase/phosphodiesterase</fullName>
    </submittedName>
</protein>
<evidence type="ECO:0000259" key="3">
    <source>
        <dbReference type="PROSITE" id="PS50883"/>
    </source>
</evidence>
<feature type="transmembrane region" description="Helical" evidence="1">
    <location>
        <begin position="78"/>
        <end position="95"/>
    </location>
</feature>
<dbReference type="CDD" id="cd00130">
    <property type="entry name" value="PAS"/>
    <property type="match status" value="1"/>
</dbReference>
<feature type="domain" description="GGDEF" evidence="4">
    <location>
        <begin position="343"/>
        <end position="481"/>
    </location>
</feature>
<dbReference type="PROSITE" id="PS50887">
    <property type="entry name" value="GGDEF"/>
    <property type="match status" value="1"/>
</dbReference>
<dbReference type="Proteomes" id="UP001596548">
    <property type="component" value="Unassembled WGS sequence"/>
</dbReference>
<dbReference type="CDD" id="cd01948">
    <property type="entry name" value="EAL"/>
    <property type="match status" value="1"/>
</dbReference>
<dbReference type="SUPFAM" id="SSF141868">
    <property type="entry name" value="EAL domain-like"/>
    <property type="match status" value="1"/>
</dbReference>
<feature type="domain" description="PAS" evidence="2">
    <location>
        <begin position="181"/>
        <end position="244"/>
    </location>
</feature>
<evidence type="ECO:0000313" key="6">
    <source>
        <dbReference type="Proteomes" id="UP001596548"/>
    </source>
</evidence>
<dbReference type="Pfam" id="PF00563">
    <property type="entry name" value="EAL"/>
    <property type="match status" value="1"/>
</dbReference>
<dbReference type="InterPro" id="IPR052155">
    <property type="entry name" value="Biofilm_reg_signaling"/>
</dbReference>
<dbReference type="PANTHER" id="PTHR44757:SF2">
    <property type="entry name" value="BIOFILM ARCHITECTURE MAINTENANCE PROTEIN MBAA"/>
    <property type="match status" value="1"/>
</dbReference>
<dbReference type="InterPro" id="IPR043128">
    <property type="entry name" value="Rev_trsase/Diguanyl_cyclase"/>
</dbReference>
<evidence type="ECO:0000259" key="4">
    <source>
        <dbReference type="PROSITE" id="PS50887"/>
    </source>
</evidence>
<proteinExistence type="predicted"/>